<keyword evidence="3" id="KW-1185">Reference proteome</keyword>
<accession>A0A915YDH0</accession>
<sequence>MKENEDWILDDSRSGSEITPKIIADLKVTSGWLRYLGIMGFVLAGLGIIITFITLFNLFSANGTGYRYSGVYFGTLFMSLLFMSFAIYMSVLIFQYGSSLKSFINTGKNYSLEEAFEKQKVYWTVAGIATTVIIGFYFILVLLAALGG</sequence>
<evidence type="ECO:0000313" key="3">
    <source>
        <dbReference type="Proteomes" id="UP001060919"/>
    </source>
</evidence>
<gene>
    <name evidence="2" type="ORF">AsAng_0017950</name>
</gene>
<dbReference type="AlphaFoldDB" id="A0A915YDH0"/>
<name>A0A915YDH0_9BACT</name>
<feature type="transmembrane region" description="Helical" evidence="1">
    <location>
        <begin position="71"/>
        <end position="94"/>
    </location>
</feature>
<keyword evidence="1" id="KW-0472">Membrane</keyword>
<protein>
    <submittedName>
        <fullName evidence="2">Uncharacterized protein</fullName>
    </submittedName>
</protein>
<dbReference type="EMBL" id="AP026867">
    <property type="protein sequence ID" value="BDS11084.1"/>
    <property type="molecule type" value="Genomic_DNA"/>
</dbReference>
<feature type="transmembrane region" description="Helical" evidence="1">
    <location>
        <begin position="121"/>
        <end position="146"/>
    </location>
</feature>
<keyword evidence="1" id="KW-0812">Transmembrane</keyword>
<reference evidence="2" key="1">
    <citation type="submission" date="2022-09" db="EMBL/GenBank/DDBJ databases">
        <title>Aureispira anguillicida sp. nov., isolated from Leptocephalus of Japanese eel Anguilla japonica.</title>
        <authorList>
            <person name="Yuasa K."/>
            <person name="Mekata T."/>
            <person name="Ikunari K."/>
        </authorList>
    </citation>
    <scope>NUCLEOTIDE SEQUENCE</scope>
    <source>
        <strain evidence="2">EL160426</strain>
    </source>
</reference>
<keyword evidence="1" id="KW-1133">Transmembrane helix</keyword>
<evidence type="ECO:0000256" key="1">
    <source>
        <dbReference type="SAM" id="Phobius"/>
    </source>
</evidence>
<dbReference type="Proteomes" id="UP001060919">
    <property type="component" value="Chromosome"/>
</dbReference>
<proteinExistence type="predicted"/>
<dbReference type="KEGG" id="aup:AsAng_0017950"/>
<evidence type="ECO:0000313" key="2">
    <source>
        <dbReference type="EMBL" id="BDS11084.1"/>
    </source>
</evidence>
<organism evidence="2 3">
    <name type="scientific">Aureispira anguillae</name>
    <dbReference type="NCBI Taxonomy" id="2864201"/>
    <lineage>
        <taxon>Bacteria</taxon>
        <taxon>Pseudomonadati</taxon>
        <taxon>Bacteroidota</taxon>
        <taxon>Saprospiria</taxon>
        <taxon>Saprospirales</taxon>
        <taxon>Saprospiraceae</taxon>
        <taxon>Aureispira</taxon>
    </lineage>
</organism>
<dbReference type="RefSeq" id="WP_264792292.1">
    <property type="nucleotide sequence ID" value="NZ_AP026867.1"/>
</dbReference>
<feature type="transmembrane region" description="Helical" evidence="1">
    <location>
        <begin position="35"/>
        <end position="59"/>
    </location>
</feature>